<evidence type="ECO:0000256" key="1">
    <source>
        <dbReference type="SAM" id="MobiDB-lite"/>
    </source>
</evidence>
<dbReference type="OrthoDB" id="2300013at2"/>
<sequence>MAVDRSKQTLIIYAKDGSKVVEGKAGETSVAITGLKAGTVVAAGDYQAAWSDGTKESEKVDVPAFTVLTPAPDKPVDLKTEPTVDGAKISAS</sequence>
<proteinExistence type="predicted"/>
<dbReference type="AlphaFoldDB" id="A0A5R9BZE2"/>
<dbReference type="Proteomes" id="UP000305541">
    <property type="component" value="Unassembled WGS sequence"/>
</dbReference>
<dbReference type="EMBL" id="VBTH01000002">
    <property type="protein sequence ID" value="TLQ05481.1"/>
    <property type="molecule type" value="Genomic_DNA"/>
</dbReference>
<accession>A0A5R9BZE2</accession>
<name>A0A5R9BZE2_9LACO</name>
<evidence type="ECO:0000313" key="3">
    <source>
        <dbReference type="Proteomes" id="UP000305541"/>
    </source>
</evidence>
<gene>
    <name evidence="2" type="ORF">FEZ51_02145</name>
</gene>
<evidence type="ECO:0008006" key="4">
    <source>
        <dbReference type="Google" id="ProtNLM"/>
    </source>
</evidence>
<organism evidence="2 3">
    <name type="scientific">Pediococcus stilesii</name>
    <dbReference type="NCBI Taxonomy" id="331679"/>
    <lineage>
        <taxon>Bacteria</taxon>
        <taxon>Bacillati</taxon>
        <taxon>Bacillota</taxon>
        <taxon>Bacilli</taxon>
        <taxon>Lactobacillales</taxon>
        <taxon>Lactobacillaceae</taxon>
        <taxon>Pediococcus</taxon>
    </lineage>
</organism>
<dbReference type="RefSeq" id="WP_138473825.1">
    <property type="nucleotide sequence ID" value="NZ_VBTH01000002.1"/>
</dbReference>
<evidence type="ECO:0000313" key="2">
    <source>
        <dbReference type="EMBL" id="TLQ05481.1"/>
    </source>
</evidence>
<protein>
    <recommendedName>
        <fullName evidence="4">Bacterial Ig domain-containing protein</fullName>
    </recommendedName>
</protein>
<comment type="caution">
    <text evidence="2">The sequence shown here is derived from an EMBL/GenBank/DDBJ whole genome shotgun (WGS) entry which is preliminary data.</text>
</comment>
<feature type="region of interest" description="Disordered" evidence="1">
    <location>
        <begin position="72"/>
        <end position="92"/>
    </location>
</feature>
<reference evidence="2 3" key="1">
    <citation type="submission" date="2019-05" db="EMBL/GenBank/DDBJ databases">
        <title>The metagenome of a microbial culture collection derived from dairy environment covers the genomic content of the human microbiome.</title>
        <authorList>
            <person name="Roder T."/>
            <person name="Wuthrich D."/>
            <person name="Sattari Z."/>
            <person name="Von Ah U."/>
            <person name="Bar C."/>
            <person name="Ronchi F."/>
            <person name="Macpherson A.J."/>
            <person name="Ganal-Vonarburg S.C."/>
            <person name="Bruggmann R."/>
            <person name="Vergeres G."/>
        </authorList>
    </citation>
    <scope>NUCLEOTIDE SEQUENCE [LARGE SCALE GENOMIC DNA]</scope>
    <source>
        <strain evidence="2 3">FAM 18815</strain>
    </source>
</reference>